<evidence type="ECO:0000313" key="2">
    <source>
        <dbReference type="EMBL" id="OQZ90313.1"/>
    </source>
</evidence>
<gene>
    <name evidence="2" type="ORF">BST15_20705</name>
</gene>
<feature type="transmembrane region" description="Helical" evidence="1">
    <location>
        <begin position="43"/>
        <end position="65"/>
    </location>
</feature>
<keyword evidence="1" id="KW-1133">Transmembrane helix</keyword>
<dbReference type="Proteomes" id="UP000192327">
    <property type="component" value="Unassembled WGS sequence"/>
</dbReference>
<organism evidence="2 3">
    <name type="scientific">Mycolicibacter arupensis</name>
    <dbReference type="NCBI Taxonomy" id="342002"/>
    <lineage>
        <taxon>Bacteria</taxon>
        <taxon>Bacillati</taxon>
        <taxon>Actinomycetota</taxon>
        <taxon>Actinomycetes</taxon>
        <taxon>Mycobacteriales</taxon>
        <taxon>Mycobacteriaceae</taxon>
        <taxon>Mycolicibacter</taxon>
    </lineage>
</organism>
<reference evidence="2 3" key="1">
    <citation type="submission" date="2016-12" db="EMBL/GenBank/DDBJ databases">
        <title>The new phylogeny of genus Mycobacterium.</title>
        <authorList>
            <person name="Tortoli E."/>
            <person name="Trovato A."/>
            <person name="Cirillo D.M."/>
        </authorList>
    </citation>
    <scope>NUCLEOTIDE SEQUENCE [LARGE SCALE GENOMIC DNA]</scope>
    <source>
        <strain evidence="2 3">DSM 44942</strain>
    </source>
</reference>
<evidence type="ECO:0000256" key="1">
    <source>
        <dbReference type="SAM" id="Phobius"/>
    </source>
</evidence>
<keyword evidence="1" id="KW-0472">Membrane</keyword>
<sequence length="100" mass="10558">MVLTVLMVGRWRRLLVVPVVCGSVMVVLRVRRLMASVVSVARRGCSAMVVPVVMVLMVAMVVPAVPVVGGWVLVVSAVMVVLALMVAMVALVVPVVPVLV</sequence>
<keyword evidence="3" id="KW-1185">Reference proteome</keyword>
<keyword evidence="1" id="KW-0812">Transmembrane</keyword>
<feature type="transmembrane region" description="Helical" evidence="1">
    <location>
        <begin position="71"/>
        <end position="99"/>
    </location>
</feature>
<comment type="caution">
    <text evidence="2">The sequence shown here is derived from an EMBL/GenBank/DDBJ whole genome shotgun (WGS) entry which is preliminary data.</text>
</comment>
<protein>
    <recommendedName>
        <fullName evidence="4">ABC transmembrane type-1 domain-containing protein</fullName>
    </recommendedName>
</protein>
<evidence type="ECO:0000313" key="3">
    <source>
        <dbReference type="Proteomes" id="UP000192327"/>
    </source>
</evidence>
<feature type="transmembrane region" description="Helical" evidence="1">
    <location>
        <begin position="12"/>
        <end position="31"/>
    </location>
</feature>
<accession>A0ABX3R8E6</accession>
<evidence type="ECO:0008006" key="4">
    <source>
        <dbReference type="Google" id="ProtNLM"/>
    </source>
</evidence>
<name>A0ABX3R8E6_9MYCO</name>
<proteinExistence type="predicted"/>
<dbReference type="EMBL" id="MVHH01000108">
    <property type="protein sequence ID" value="OQZ90313.1"/>
    <property type="molecule type" value="Genomic_DNA"/>
</dbReference>